<dbReference type="PANTHER" id="PTHR42964">
    <property type="entry name" value="ENOYL-COA HYDRATASE"/>
    <property type="match status" value="1"/>
</dbReference>
<evidence type="ECO:0008006" key="5">
    <source>
        <dbReference type="Google" id="ProtNLM"/>
    </source>
</evidence>
<dbReference type="GO" id="GO:0008300">
    <property type="term" value="P:isoprenoid catabolic process"/>
    <property type="evidence" value="ECO:0007669"/>
    <property type="project" value="TreeGrafter"/>
</dbReference>
<protein>
    <recommendedName>
        <fullName evidence="5">Enoyl-CoA hydratase/isomerase family protein</fullName>
    </recommendedName>
</protein>
<dbReference type="SUPFAM" id="SSF52096">
    <property type="entry name" value="ClpP/crotonase"/>
    <property type="match status" value="1"/>
</dbReference>
<comment type="similarity">
    <text evidence="1">Belongs to the enoyl-CoA hydratase/isomerase family.</text>
</comment>
<gene>
    <name evidence="3" type="ORF">GNZ18_00475</name>
</gene>
<evidence type="ECO:0000313" key="3">
    <source>
        <dbReference type="EMBL" id="MUN35082.1"/>
    </source>
</evidence>
<proteinExistence type="inferred from homology"/>
<dbReference type="CDD" id="cd06558">
    <property type="entry name" value="crotonase-like"/>
    <property type="match status" value="1"/>
</dbReference>
<dbReference type="AlphaFoldDB" id="A0A7K1KSE5"/>
<dbReference type="EMBL" id="WOFH01000001">
    <property type="protein sequence ID" value="MUN35082.1"/>
    <property type="molecule type" value="Genomic_DNA"/>
</dbReference>
<feature type="region of interest" description="Disordered" evidence="2">
    <location>
        <begin position="1"/>
        <end position="83"/>
    </location>
</feature>
<name>A0A7K1KSE5_9ACTN</name>
<reference evidence="3 4" key="1">
    <citation type="submission" date="2019-11" db="EMBL/GenBank/DDBJ databases">
        <authorList>
            <person name="Cao P."/>
        </authorList>
    </citation>
    <scope>NUCLEOTIDE SEQUENCE [LARGE SCALE GENOMIC DNA]</scope>
    <source>
        <strain evidence="3 4">NEAU-AAG5</strain>
    </source>
</reference>
<dbReference type="InterPro" id="IPR001753">
    <property type="entry name" value="Enoyl-CoA_hydra/iso"/>
</dbReference>
<feature type="compositionally biased region" description="Low complexity" evidence="2">
    <location>
        <begin position="339"/>
        <end position="350"/>
    </location>
</feature>
<comment type="caution">
    <text evidence="3">The sequence shown here is derived from an EMBL/GenBank/DDBJ whole genome shotgun (WGS) entry which is preliminary data.</text>
</comment>
<evidence type="ECO:0000256" key="2">
    <source>
        <dbReference type="SAM" id="MobiDB-lite"/>
    </source>
</evidence>
<dbReference type="GO" id="GO:0003824">
    <property type="term" value="F:catalytic activity"/>
    <property type="evidence" value="ECO:0007669"/>
    <property type="project" value="UniProtKB-ARBA"/>
</dbReference>
<keyword evidence="4" id="KW-1185">Reference proteome</keyword>
<dbReference type="Gene3D" id="3.90.226.10">
    <property type="entry name" value="2-enoyl-CoA Hydratase, Chain A, domain 1"/>
    <property type="match status" value="1"/>
</dbReference>
<accession>A0A7K1KSE5</accession>
<dbReference type="Pfam" id="PF00378">
    <property type="entry name" value="ECH_1"/>
    <property type="match status" value="1"/>
</dbReference>
<feature type="compositionally biased region" description="Basic and acidic residues" evidence="2">
    <location>
        <begin position="56"/>
        <end position="72"/>
    </location>
</feature>
<organism evidence="3 4">
    <name type="scientific">Actinomadura litoris</name>
    <dbReference type="NCBI Taxonomy" id="2678616"/>
    <lineage>
        <taxon>Bacteria</taxon>
        <taxon>Bacillati</taxon>
        <taxon>Actinomycetota</taxon>
        <taxon>Actinomycetes</taxon>
        <taxon>Streptosporangiales</taxon>
        <taxon>Thermomonosporaceae</taxon>
        <taxon>Actinomadura</taxon>
    </lineage>
</organism>
<dbReference type="Proteomes" id="UP000432015">
    <property type="component" value="Unassembled WGS sequence"/>
</dbReference>
<evidence type="ECO:0000313" key="4">
    <source>
        <dbReference type="Proteomes" id="UP000432015"/>
    </source>
</evidence>
<evidence type="ECO:0000256" key="1">
    <source>
        <dbReference type="ARBA" id="ARBA00005254"/>
    </source>
</evidence>
<dbReference type="PANTHER" id="PTHR42964:SF1">
    <property type="entry name" value="POLYKETIDE BIOSYNTHESIS ENOYL-COA HYDRATASE PKSH-RELATED"/>
    <property type="match status" value="1"/>
</dbReference>
<dbReference type="InterPro" id="IPR051683">
    <property type="entry name" value="Enoyl-CoA_Hydratase/Isomerase"/>
</dbReference>
<feature type="region of interest" description="Disordered" evidence="2">
    <location>
        <begin position="339"/>
        <end position="359"/>
    </location>
</feature>
<dbReference type="InterPro" id="IPR029045">
    <property type="entry name" value="ClpP/crotonase-like_dom_sf"/>
</dbReference>
<feature type="compositionally biased region" description="Basic residues" evidence="2">
    <location>
        <begin position="26"/>
        <end position="55"/>
    </location>
</feature>
<sequence length="359" mass="38324">MVLDPDAPALPQRLRRGQAVPGGLHQARRGPAHHQHARGRAGRPRIRPARPGRVRARPERAHDPQVRDRDPGGRGVSAQSSEQLVLHEDLGDGVARITLNRPEKRNAMSRAARSALLEALDRCHGTARVIILTGAGTAFCSGVDLKEAGEEGPGADDTVEGRRTSWHTVQEKIRRHPAIVIAAVNGFALGGGVTLANSADLAIAAHEARLGMPELGFGLYPGLAGPSTQLRLSPKRAAWMVLTTKRISGTTAAEWGLVNEAVPLADLADAALELARDIARFDPVSLDWSKRALHEIPQHISDWTTALRYGEDVRAQIQARSDVLSDGAKTYRRAVGKNEAAGRNEAAGEIGAAGGNGER</sequence>